<dbReference type="EMBL" id="LIAA01000030">
    <property type="protein sequence ID" value="KXV77733.1"/>
    <property type="molecule type" value="Genomic_DNA"/>
</dbReference>
<feature type="transmembrane region" description="Helical" evidence="1">
    <location>
        <begin position="91"/>
        <end position="111"/>
    </location>
</feature>
<dbReference type="OrthoDB" id="7339213at2"/>
<gene>
    <name evidence="4" type="ORF">AD954_06060</name>
</gene>
<dbReference type="InterPro" id="IPR032623">
    <property type="entry name" value="FecR_N"/>
</dbReference>
<accession>A0A149VCU3</accession>
<dbReference type="InterPro" id="IPR012373">
    <property type="entry name" value="Ferrdict_sens_TM"/>
</dbReference>
<dbReference type="PIRSF" id="PIRSF018266">
    <property type="entry name" value="FecR"/>
    <property type="match status" value="1"/>
</dbReference>
<dbReference type="InterPro" id="IPR006860">
    <property type="entry name" value="FecR"/>
</dbReference>
<evidence type="ECO:0000313" key="5">
    <source>
        <dbReference type="Proteomes" id="UP000075462"/>
    </source>
</evidence>
<dbReference type="Gene3D" id="2.60.120.1440">
    <property type="match status" value="1"/>
</dbReference>
<dbReference type="Pfam" id="PF04773">
    <property type="entry name" value="FecR"/>
    <property type="match status" value="1"/>
</dbReference>
<evidence type="ECO:0008006" key="6">
    <source>
        <dbReference type="Google" id="ProtNLM"/>
    </source>
</evidence>
<evidence type="ECO:0000256" key="1">
    <source>
        <dbReference type="SAM" id="Phobius"/>
    </source>
</evidence>
<evidence type="ECO:0000259" key="2">
    <source>
        <dbReference type="Pfam" id="PF04773"/>
    </source>
</evidence>
<comment type="caution">
    <text evidence="4">The sequence shown here is derived from an EMBL/GenBank/DDBJ whole genome shotgun (WGS) entry which is preliminary data.</text>
</comment>
<dbReference type="PANTHER" id="PTHR30273:SF2">
    <property type="entry name" value="PROTEIN FECR"/>
    <property type="match status" value="1"/>
</dbReference>
<evidence type="ECO:0000313" key="4">
    <source>
        <dbReference type="EMBL" id="KXV77733.1"/>
    </source>
</evidence>
<keyword evidence="1" id="KW-0812">Transmembrane</keyword>
<feature type="domain" description="FecR protein" evidence="2">
    <location>
        <begin position="124"/>
        <end position="210"/>
    </location>
</feature>
<sequence>MATQSDPIRERALKDATNWLILLQEQADDPGTQQEFREWRMASPVHEDAWLHTEKTMGIVEQLRPGLTRAQVPQSETVAFVRRTGERSRSWRWSMVGVTALAACLALVFIAPEIALRLRADRLTGAGQSIAIPLPDGSSITLGPSSALAFDGDRRHIVLLRGEALFSVAHDERHPFVVKTGAFQTEDIGTVFDVRRDGESIAVAVKSGRVSVRGGTLPAAGQELGEGQSLTADTAAWHMRSGQSDQIGAWADGLLVANDEPMGEVIARLRPWLRGKVIVSSRLAMQPISGVYSLSDPSATLDAIAHARQANVRRIGPWLAAIY</sequence>
<feature type="domain" description="FecR N-terminal" evidence="3">
    <location>
        <begin position="15"/>
        <end position="55"/>
    </location>
</feature>
<protein>
    <recommendedName>
        <fullName evidence="6">Histidine kinase</fullName>
    </recommendedName>
</protein>
<evidence type="ECO:0000259" key="3">
    <source>
        <dbReference type="Pfam" id="PF16220"/>
    </source>
</evidence>
<dbReference type="PANTHER" id="PTHR30273">
    <property type="entry name" value="PERIPLASMIC SIGNAL SENSOR AND SIGMA FACTOR ACTIVATOR FECR-RELATED"/>
    <property type="match status" value="1"/>
</dbReference>
<dbReference type="Pfam" id="PF16220">
    <property type="entry name" value="DUF4880"/>
    <property type="match status" value="1"/>
</dbReference>
<reference evidence="4 5" key="1">
    <citation type="submission" date="2015-06" db="EMBL/GenBank/DDBJ databases">
        <title>Improved classification and identification of acetic acid bacteria using matrix-assisted laser desorption/ionization time-of-flight mass spectrometry; Gluconobacter nephelii and Gluconobacter uchimurae are later heterotypic synonyms of Gluconobacter japonicus and Gluconobacter oxydans, respectively.</title>
        <authorList>
            <person name="Li L."/>
            <person name="Cleenwerck I."/>
            <person name="De Vuyst L."/>
            <person name="Vandamme P."/>
        </authorList>
    </citation>
    <scope>NUCLEOTIDE SEQUENCE [LARGE SCALE GENOMIC DNA]</scope>
    <source>
        <strain evidence="4 5">LMG 1545</strain>
    </source>
</reference>
<organism evidence="4 5">
    <name type="scientific">Acetobacter cerevisiae</name>
    <dbReference type="NCBI Taxonomy" id="178900"/>
    <lineage>
        <taxon>Bacteria</taxon>
        <taxon>Pseudomonadati</taxon>
        <taxon>Pseudomonadota</taxon>
        <taxon>Alphaproteobacteria</taxon>
        <taxon>Acetobacterales</taxon>
        <taxon>Acetobacteraceae</taxon>
        <taxon>Acetobacter</taxon>
    </lineage>
</organism>
<dbReference type="AlphaFoldDB" id="A0A149VCU3"/>
<dbReference type="GO" id="GO:0016989">
    <property type="term" value="F:sigma factor antagonist activity"/>
    <property type="evidence" value="ECO:0007669"/>
    <property type="project" value="TreeGrafter"/>
</dbReference>
<dbReference type="Proteomes" id="UP000075462">
    <property type="component" value="Unassembled WGS sequence"/>
</dbReference>
<proteinExistence type="predicted"/>
<dbReference type="PATRIC" id="fig|178900.7.peg.998"/>
<keyword evidence="1" id="KW-1133">Transmembrane helix</keyword>
<name>A0A149VCU3_9PROT</name>
<keyword evidence="1" id="KW-0472">Membrane</keyword>